<dbReference type="Pfam" id="PF26136">
    <property type="entry name" value="SCO6045_C"/>
    <property type="match status" value="1"/>
</dbReference>
<dbReference type="Proteomes" id="UP001595699">
    <property type="component" value="Unassembled WGS sequence"/>
</dbReference>
<organism evidence="2 3">
    <name type="scientific">Tenggerimyces flavus</name>
    <dbReference type="NCBI Taxonomy" id="1708749"/>
    <lineage>
        <taxon>Bacteria</taxon>
        <taxon>Bacillati</taxon>
        <taxon>Actinomycetota</taxon>
        <taxon>Actinomycetes</taxon>
        <taxon>Propionibacteriales</taxon>
        <taxon>Nocardioidaceae</taxon>
        <taxon>Tenggerimyces</taxon>
    </lineage>
</organism>
<dbReference type="InterPro" id="IPR058711">
    <property type="entry name" value="SCO6045-like_C"/>
</dbReference>
<proteinExistence type="predicted"/>
<accession>A0ABV7YBD7</accession>
<protein>
    <recommendedName>
        <fullName evidence="1">SCO6045-like C-terminal domain-containing protein</fullName>
    </recommendedName>
</protein>
<evidence type="ECO:0000313" key="2">
    <source>
        <dbReference type="EMBL" id="MFC3762626.1"/>
    </source>
</evidence>
<feature type="domain" description="SCO6045-like C-terminal" evidence="1">
    <location>
        <begin position="9"/>
        <end position="95"/>
    </location>
</feature>
<keyword evidence="3" id="KW-1185">Reference proteome</keyword>
<reference evidence="3" key="1">
    <citation type="journal article" date="2019" name="Int. J. Syst. Evol. Microbiol.">
        <title>The Global Catalogue of Microorganisms (GCM) 10K type strain sequencing project: providing services to taxonomists for standard genome sequencing and annotation.</title>
        <authorList>
            <consortium name="The Broad Institute Genomics Platform"/>
            <consortium name="The Broad Institute Genome Sequencing Center for Infectious Disease"/>
            <person name="Wu L."/>
            <person name="Ma J."/>
        </authorList>
    </citation>
    <scope>NUCLEOTIDE SEQUENCE [LARGE SCALE GENOMIC DNA]</scope>
    <source>
        <strain evidence="3">CGMCC 4.7241</strain>
    </source>
</reference>
<name>A0ABV7YBD7_9ACTN</name>
<gene>
    <name evidence="2" type="ORF">ACFOUW_17415</name>
</gene>
<dbReference type="RefSeq" id="WP_205118903.1">
    <property type="nucleotide sequence ID" value="NZ_JAFBCM010000001.1"/>
</dbReference>
<dbReference type="EMBL" id="JBHRZH010000015">
    <property type="protein sequence ID" value="MFC3762626.1"/>
    <property type="molecule type" value="Genomic_DNA"/>
</dbReference>
<comment type="caution">
    <text evidence="2">The sequence shown here is derived from an EMBL/GenBank/DDBJ whole genome shotgun (WGS) entry which is preliminary data.</text>
</comment>
<sequence length="114" mass="13302">MTTARERLAAQQAQLLRALLAGGTAPPGFDPRHLDTAATTLRNKRRRIVGRLRPDLFEQVGDRFAELFDRYAAEHPKDQHTRARPDADRFGSWLAEHKELPRRRIWDRLRPARR</sequence>
<evidence type="ECO:0000259" key="1">
    <source>
        <dbReference type="Pfam" id="PF26136"/>
    </source>
</evidence>
<evidence type="ECO:0000313" key="3">
    <source>
        <dbReference type="Proteomes" id="UP001595699"/>
    </source>
</evidence>